<protein>
    <submittedName>
        <fullName evidence="3">Alpha/beta hydrolase fold</fullName>
    </submittedName>
</protein>
<dbReference type="AlphaFoldDB" id="A0A1H8UEG9"/>
<dbReference type="Proteomes" id="UP000199657">
    <property type="component" value="Unassembled WGS sequence"/>
</dbReference>
<dbReference type="EMBL" id="FOEG01000006">
    <property type="protein sequence ID" value="SEP01427.1"/>
    <property type="molecule type" value="Genomic_DNA"/>
</dbReference>
<keyword evidence="3" id="KW-0378">Hydrolase</keyword>
<dbReference type="InterPro" id="IPR000073">
    <property type="entry name" value="AB_hydrolase_1"/>
</dbReference>
<feature type="compositionally biased region" description="Basic residues" evidence="1">
    <location>
        <begin position="350"/>
        <end position="361"/>
    </location>
</feature>
<dbReference type="SUPFAM" id="SSF53474">
    <property type="entry name" value="alpha/beta-Hydrolases"/>
    <property type="match status" value="1"/>
</dbReference>
<evidence type="ECO:0000259" key="2">
    <source>
        <dbReference type="Pfam" id="PF00561"/>
    </source>
</evidence>
<name>A0A1H8UEG9_9GAMM</name>
<accession>A0A1H8UEG9</accession>
<dbReference type="InterPro" id="IPR050266">
    <property type="entry name" value="AB_hydrolase_sf"/>
</dbReference>
<dbReference type="PANTHER" id="PTHR43798">
    <property type="entry name" value="MONOACYLGLYCEROL LIPASE"/>
    <property type="match status" value="1"/>
</dbReference>
<reference evidence="3 4" key="1">
    <citation type="submission" date="2016-10" db="EMBL/GenBank/DDBJ databases">
        <authorList>
            <person name="de Groot N.N."/>
        </authorList>
    </citation>
    <scope>NUCLEOTIDE SEQUENCE [LARGE SCALE GENOMIC DNA]</scope>
    <source>
        <strain evidence="3 4">CGMCC 1.6291</strain>
    </source>
</reference>
<dbReference type="STRING" id="406100.SAMN04488052_106133"/>
<evidence type="ECO:0000313" key="3">
    <source>
        <dbReference type="EMBL" id="SEP01427.1"/>
    </source>
</evidence>
<dbReference type="OrthoDB" id="9796770at2"/>
<organism evidence="3 4">
    <name type="scientific">Aquisalimonas asiatica</name>
    <dbReference type="NCBI Taxonomy" id="406100"/>
    <lineage>
        <taxon>Bacteria</taxon>
        <taxon>Pseudomonadati</taxon>
        <taxon>Pseudomonadota</taxon>
        <taxon>Gammaproteobacteria</taxon>
        <taxon>Chromatiales</taxon>
        <taxon>Ectothiorhodospiraceae</taxon>
        <taxon>Aquisalimonas</taxon>
    </lineage>
</organism>
<dbReference type="InterPro" id="IPR029058">
    <property type="entry name" value="AB_hydrolase_fold"/>
</dbReference>
<dbReference type="GO" id="GO:0016787">
    <property type="term" value="F:hydrolase activity"/>
    <property type="evidence" value="ECO:0007669"/>
    <property type="project" value="UniProtKB-KW"/>
</dbReference>
<dbReference type="Gene3D" id="3.40.50.1820">
    <property type="entry name" value="alpha/beta hydrolase"/>
    <property type="match status" value="1"/>
</dbReference>
<feature type="domain" description="AB hydrolase-1" evidence="2">
    <location>
        <begin position="22"/>
        <end position="247"/>
    </location>
</feature>
<sequence>MPSFEHDGQSLYYELHGREGDPVVTIVNGLSMRTNHWAPYFELLPARGCRVLTYDMVGQGASSKPVLGADFDDHATMLAALHAHLGIERPYVFGISFGGVVALKYAIRYPQRIGGLLPVSTFSELDPQLEGHAVNLYQGLARVGFEFYLDLLMPLNFSNQYIAANRDLVHLIKRVGASTNELYGIQNLMESLSDFHSLTPELADIDCPTLIMNGEFDYLTPRHLHDIMRRHIRSSRLILVPRVCHAFTLEIPELTSRLIGDFVKSVEAGEWVGDQSVWIADEHPDAQVPLTRCEQDHLRAIPVPESQRPARAPRRENGPGSKKKPAAGKGQASTKAASGGTKASTSGKKATARKKAPSGQR</sequence>
<feature type="region of interest" description="Disordered" evidence="1">
    <location>
        <begin position="299"/>
        <end position="361"/>
    </location>
</feature>
<dbReference type="PRINTS" id="PR00111">
    <property type="entry name" value="ABHYDROLASE"/>
</dbReference>
<feature type="compositionally biased region" description="Polar residues" evidence="1">
    <location>
        <begin position="331"/>
        <end position="348"/>
    </location>
</feature>
<evidence type="ECO:0000313" key="4">
    <source>
        <dbReference type="Proteomes" id="UP000199657"/>
    </source>
</evidence>
<dbReference type="Pfam" id="PF00561">
    <property type="entry name" value="Abhydrolase_1"/>
    <property type="match status" value="1"/>
</dbReference>
<gene>
    <name evidence="3" type="ORF">SAMN04488052_106133</name>
</gene>
<evidence type="ECO:0000256" key="1">
    <source>
        <dbReference type="SAM" id="MobiDB-lite"/>
    </source>
</evidence>
<keyword evidence="4" id="KW-1185">Reference proteome</keyword>
<dbReference type="RefSeq" id="WP_091644876.1">
    <property type="nucleotide sequence ID" value="NZ_FOEG01000006.1"/>
</dbReference>
<proteinExistence type="predicted"/>